<evidence type="ECO:0000256" key="8">
    <source>
        <dbReference type="SAM" id="Phobius"/>
    </source>
</evidence>
<evidence type="ECO:0000256" key="7">
    <source>
        <dbReference type="ARBA" id="ARBA00023136"/>
    </source>
</evidence>
<dbReference type="Proteomes" id="UP000694865">
    <property type="component" value="Unplaced"/>
</dbReference>
<feature type="domain" description="Citrate transporter-like" evidence="9">
    <location>
        <begin position="255"/>
        <end position="685"/>
    </location>
</feature>
<keyword evidence="10" id="KW-1185">Reference proteome</keyword>
<keyword evidence="7 8" id="KW-0472">Membrane</keyword>
<feature type="transmembrane region" description="Helical" evidence="8">
    <location>
        <begin position="378"/>
        <end position="398"/>
    </location>
</feature>
<organism evidence="10 11">
    <name type="scientific">Saccoglossus kowalevskii</name>
    <name type="common">Acorn worm</name>
    <dbReference type="NCBI Taxonomy" id="10224"/>
    <lineage>
        <taxon>Eukaryota</taxon>
        <taxon>Metazoa</taxon>
        <taxon>Hemichordata</taxon>
        <taxon>Enteropneusta</taxon>
        <taxon>Harrimaniidae</taxon>
        <taxon>Saccoglossus</taxon>
    </lineage>
</organism>
<dbReference type="Pfam" id="PF03600">
    <property type="entry name" value="CitMHS"/>
    <property type="match status" value="1"/>
</dbReference>
<comment type="similarity">
    <text evidence="2">Belongs to the CitM (TC 2.A.11) transporter family.</text>
</comment>
<dbReference type="PANTHER" id="PTHR43568">
    <property type="entry name" value="P PROTEIN"/>
    <property type="match status" value="1"/>
</dbReference>
<proteinExistence type="inferred from homology"/>
<feature type="transmembrane region" description="Helical" evidence="8">
    <location>
        <begin position="719"/>
        <end position="745"/>
    </location>
</feature>
<dbReference type="RefSeq" id="XP_006812457.1">
    <property type="nucleotide sequence ID" value="XM_006812394.1"/>
</dbReference>
<dbReference type="CDD" id="cd01116">
    <property type="entry name" value="P_permease"/>
    <property type="match status" value="1"/>
</dbReference>
<feature type="transmembrane region" description="Helical" evidence="8">
    <location>
        <begin position="633"/>
        <end position="651"/>
    </location>
</feature>
<sequence>MRETLSTKSGEELSVDMASLDEDIKVREHASLMDSTPLLHGYGSIPNHTKGKDQDTVDVHTFTFHDHEKKIKKKRLGCIVHGTTKQLMKHIKVATIFSLTVLCAIIMSMQNEREEGGYACTVSNTMNETLNISDNTMESDSGYIQIIARGAFEDPNRMASRYNVTIQVVRAGGEPIPSAHPWVLPISKDITLEGGEPAQFKEMFPLERTSIHDKYQMIITSNTEQTVGFMASYVGLPKSVENQVIYAAIILVGVYVLIVFDLVHRTLAAMIGAMAALATLSAMNQRPSLEYIMKWIDYETLALLWGMMTMVAIFADTGVFDWSALMAYKLAKGRVWVLITILCLFTGCISAFLDNVTTILLITPVTIRLCEVLNLDPIWVLIALVLFSNIGGTATAVGDPPNVIIVSNKEIQEAGINFAEFTLHMFIGVIFCMIGGFLLLRLMYSRMTLENTEPQDIIELKREIEIWKRSAARIQPTTREESMVKALLLQKVVTLEHELTIELNNRKQKSTDVDPDWREKLAELELKYKITDPVLLIKSSIVLGITVLLFFTYSFLPIDLNLGWISIIGALMMLIIADILHLETIFERIEWATLLFFAGLFVLMEGLAYLGLIDWIGDRVSELIASVPREHQLMVAIITIVWVSAIVSSFIDNIPFTTAMIPIVINVSVSNVLPLKPLVWSLAFGACLGGNGTLIGASANVVCAGIAEQHGYTITFNQFFKVGFPMMLVTTFIAMIYLLICHVAFDWNY</sequence>
<feature type="transmembrane region" description="Helical" evidence="8">
    <location>
        <begin position="535"/>
        <end position="556"/>
    </location>
</feature>
<comment type="subcellular location">
    <subcellularLocation>
        <location evidence="1">Cell membrane</location>
        <topology evidence="1">Multi-pass membrane protein</topology>
    </subcellularLocation>
</comment>
<evidence type="ECO:0000259" key="9">
    <source>
        <dbReference type="Pfam" id="PF03600"/>
    </source>
</evidence>
<feature type="transmembrane region" description="Helical" evidence="8">
    <location>
        <begin position="562"/>
        <end position="582"/>
    </location>
</feature>
<feature type="transmembrane region" description="Helical" evidence="8">
    <location>
        <begin position="594"/>
        <end position="613"/>
    </location>
</feature>
<evidence type="ECO:0000256" key="2">
    <source>
        <dbReference type="ARBA" id="ARBA00009843"/>
    </source>
</evidence>
<feature type="transmembrane region" description="Helical" evidence="8">
    <location>
        <begin position="295"/>
        <end position="315"/>
    </location>
</feature>
<dbReference type="InterPro" id="IPR051475">
    <property type="entry name" value="Diverse_Ion_Transporter"/>
</dbReference>
<keyword evidence="6 8" id="KW-1133">Transmembrane helix</keyword>
<protein>
    <submittedName>
        <fullName evidence="11">P protein-like</fullName>
    </submittedName>
</protein>
<evidence type="ECO:0000313" key="11">
    <source>
        <dbReference type="RefSeq" id="XP_006812457.1"/>
    </source>
</evidence>
<keyword evidence="3" id="KW-0813">Transport</keyword>
<keyword evidence="4" id="KW-1003">Cell membrane</keyword>
<accession>A0ABM0LXG6</accession>
<evidence type="ECO:0000256" key="4">
    <source>
        <dbReference type="ARBA" id="ARBA00022475"/>
    </source>
</evidence>
<evidence type="ECO:0000256" key="1">
    <source>
        <dbReference type="ARBA" id="ARBA00004651"/>
    </source>
</evidence>
<evidence type="ECO:0000256" key="6">
    <source>
        <dbReference type="ARBA" id="ARBA00022989"/>
    </source>
</evidence>
<dbReference type="InterPro" id="IPR004680">
    <property type="entry name" value="Cit_transptr-like_dom"/>
</dbReference>
<feature type="transmembrane region" description="Helical" evidence="8">
    <location>
        <begin position="418"/>
        <end position="440"/>
    </location>
</feature>
<reference evidence="11" key="1">
    <citation type="submission" date="2025-08" db="UniProtKB">
        <authorList>
            <consortium name="RefSeq"/>
        </authorList>
    </citation>
    <scope>IDENTIFICATION</scope>
    <source>
        <tissue evidence="11">Testes</tissue>
    </source>
</reference>
<evidence type="ECO:0000256" key="5">
    <source>
        <dbReference type="ARBA" id="ARBA00022692"/>
    </source>
</evidence>
<feature type="transmembrane region" description="Helical" evidence="8">
    <location>
        <begin position="244"/>
        <end position="260"/>
    </location>
</feature>
<dbReference type="PANTHER" id="PTHR43568:SF1">
    <property type="entry name" value="P PROTEIN"/>
    <property type="match status" value="1"/>
</dbReference>
<feature type="transmembrane region" description="Helical" evidence="8">
    <location>
        <begin position="335"/>
        <end position="366"/>
    </location>
</feature>
<dbReference type="GeneID" id="102807204"/>
<name>A0ABM0LXG6_SACKO</name>
<evidence type="ECO:0000313" key="10">
    <source>
        <dbReference type="Proteomes" id="UP000694865"/>
    </source>
</evidence>
<dbReference type="PRINTS" id="PR00758">
    <property type="entry name" value="ARSENICPUMP"/>
</dbReference>
<keyword evidence="5 8" id="KW-0812">Transmembrane</keyword>
<gene>
    <name evidence="11" type="primary">LOC102807204</name>
</gene>
<dbReference type="InterPro" id="IPR000802">
    <property type="entry name" value="Arsenical_pump_ArsB"/>
</dbReference>
<evidence type="ECO:0000256" key="3">
    <source>
        <dbReference type="ARBA" id="ARBA00022448"/>
    </source>
</evidence>